<evidence type="ECO:0000256" key="7">
    <source>
        <dbReference type="ARBA" id="ARBA00023170"/>
    </source>
</evidence>
<dbReference type="PANTHER" id="PTHR21137:SF37">
    <property type="entry name" value="ODORANT RECEPTOR 46A, ISOFORM B-RELATED"/>
    <property type="match status" value="1"/>
</dbReference>
<keyword evidence="3 12" id="KW-0812">Transmembrane</keyword>
<keyword evidence="14" id="KW-1185">Reference proteome</keyword>
<evidence type="ECO:0000256" key="5">
    <source>
        <dbReference type="ARBA" id="ARBA00022989"/>
    </source>
</evidence>
<dbReference type="KEGG" id="acep:105625543"/>
<organism evidence="13 14">
    <name type="scientific">Atta cephalotes</name>
    <name type="common">Leafcutter ant</name>
    <dbReference type="NCBI Taxonomy" id="12957"/>
    <lineage>
        <taxon>Eukaryota</taxon>
        <taxon>Metazoa</taxon>
        <taxon>Ecdysozoa</taxon>
        <taxon>Arthropoda</taxon>
        <taxon>Hexapoda</taxon>
        <taxon>Insecta</taxon>
        <taxon>Pterygota</taxon>
        <taxon>Neoptera</taxon>
        <taxon>Endopterygota</taxon>
        <taxon>Hymenoptera</taxon>
        <taxon>Apocrita</taxon>
        <taxon>Aculeata</taxon>
        <taxon>Formicoidea</taxon>
        <taxon>Formicidae</taxon>
        <taxon>Myrmicinae</taxon>
        <taxon>Atta</taxon>
    </lineage>
</organism>
<dbReference type="GO" id="GO:0007165">
    <property type="term" value="P:signal transduction"/>
    <property type="evidence" value="ECO:0007669"/>
    <property type="project" value="UniProtKB-KW"/>
</dbReference>
<dbReference type="GO" id="GO:0005886">
    <property type="term" value="C:plasma membrane"/>
    <property type="evidence" value="ECO:0007669"/>
    <property type="project" value="TreeGrafter"/>
</dbReference>
<comment type="similarity">
    <text evidence="10">Belongs to the insect chemoreceptor superfamily. Heteromeric odorant receptor channel (TC 1.A.69) family. Or2a subfamily.</text>
</comment>
<dbReference type="InterPro" id="IPR004117">
    <property type="entry name" value="7tm6_olfct_rcpt"/>
</dbReference>
<dbReference type="FunCoup" id="A0A158NXJ7">
    <property type="interactions" value="75"/>
</dbReference>
<accession>A0A158NXJ7</accession>
<keyword evidence="6 12" id="KW-0472">Membrane</keyword>
<proteinExistence type="inferred from homology"/>
<dbReference type="PANTHER" id="PTHR21137">
    <property type="entry name" value="ODORANT RECEPTOR"/>
    <property type="match status" value="1"/>
</dbReference>
<gene>
    <name evidence="13" type="primary">105625543</name>
</gene>
<keyword evidence="2" id="KW-0716">Sensory transduction</keyword>
<reference evidence="13" key="2">
    <citation type="submission" date="2016-04" db="UniProtKB">
        <authorList>
            <consortium name="EnsemblMetazoa"/>
        </authorList>
    </citation>
    <scope>IDENTIFICATION</scope>
</reference>
<evidence type="ECO:0008006" key="15">
    <source>
        <dbReference type="Google" id="ProtNLM"/>
    </source>
</evidence>
<evidence type="ECO:0000256" key="4">
    <source>
        <dbReference type="ARBA" id="ARBA00022725"/>
    </source>
</evidence>
<dbReference type="EMBL" id="ADTU01030594">
    <property type="status" value="NOT_ANNOTATED_CDS"/>
    <property type="molecule type" value="Genomic_DNA"/>
</dbReference>
<dbReference type="Pfam" id="PF02949">
    <property type="entry name" value="7tm_6"/>
    <property type="match status" value="1"/>
</dbReference>
<evidence type="ECO:0000256" key="1">
    <source>
        <dbReference type="ARBA" id="ARBA00004141"/>
    </source>
</evidence>
<reference evidence="14" key="1">
    <citation type="journal article" date="2011" name="PLoS Genet.">
        <title>The genome sequence of the leaf-cutter ant Atta cephalotes reveals insights into its obligate symbiotic lifestyle.</title>
        <authorList>
            <person name="Suen G."/>
            <person name="Teiling C."/>
            <person name="Li L."/>
            <person name="Holt C."/>
            <person name="Abouheif E."/>
            <person name="Bornberg-Bauer E."/>
            <person name="Bouffard P."/>
            <person name="Caldera E.J."/>
            <person name="Cash E."/>
            <person name="Cavanaugh A."/>
            <person name="Denas O."/>
            <person name="Elhaik E."/>
            <person name="Fave M.J."/>
            <person name="Gadau J."/>
            <person name="Gibson J.D."/>
            <person name="Graur D."/>
            <person name="Grubbs K.J."/>
            <person name="Hagen D.E."/>
            <person name="Harkins T.T."/>
            <person name="Helmkampf M."/>
            <person name="Hu H."/>
            <person name="Johnson B.R."/>
            <person name="Kim J."/>
            <person name="Marsh S.E."/>
            <person name="Moeller J.A."/>
            <person name="Munoz-Torres M.C."/>
            <person name="Murphy M.C."/>
            <person name="Naughton M.C."/>
            <person name="Nigam S."/>
            <person name="Overson R."/>
            <person name="Rajakumar R."/>
            <person name="Reese J.T."/>
            <person name="Scott J.J."/>
            <person name="Smith C.R."/>
            <person name="Tao S."/>
            <person name="Tsutsui N.D."/>
            <person name="Viljakainen L."/>
            <person name="Wissler L."/>
            <person name="Yandell M.D."/>
            <person name="Zimmer F."/>
            <person name="Taylor J."/>
            <person name="Slater S.C."/>
            <person name="Clifton S.W."/>
            <person name="Warren W.C."/>
            <person name="Elsik C.G."/>
            <person name="Smith C.D."/>
            <person name="Weinstock G.M."/>
            <person name="Gerardo N.M."/>
            <person name="Currie C.R."/>
        </authorList>
    </citation>
    <scope>NUCLEOTIDE SEQUENCE [LARGE SCALE GENOMIC DNA]</scope>
</reference>
<evidence type="ECO:0000256" key="12">
    <source>
        <dbReference type="SAM" id="Phobius"/>
    </source>
</evidence>
<comment type="function">
    <text evidence="9">Odorant receptor which mediates acceptance or avoidance behavior, depending on its substrates. The odorant receptor repertoire encodes a large collection of odor stimuli that vary widely in identity, intensity, and duration. May form a complex with Orco to form odorant-sensing units, providing sensitive and prolonged odorant signaling and calcium permeability.</text>
</comment>
<feature type="transmembrane region" description="Helical" evidence="12">
    <location>
        <begin position="12"/>
        <end position="33"/>
    </location>
</feature>
<protein>
    <recommendedName>
        <fullName evidence="15">Odorant receptor</fullName>
    </recommendedName>
</protein>
<evidence type="ECO:0000256" key="10">
    <source>
        <dbReference type="ARBA" id="ARBA00037946"/>
    </source>
</evidence>
<evidence type="ECO:0000256" key="2">
    <source>
        <dbReference type="ARBA" id="ARBA00022606"/>
    </source>
</evidence>
<keyword evidence="7" id="KW-0675">Receptor</keyword>
<keyword evidence="5 12" id="KW-1133">Transmembrane helix</keyword>
<dbReference type="Proteomes" id="UP000005205">
    <property type="component" value="Unassembled WGS sequence"/>
</dbReference>
<dbReference type="InParanoid" id="A0A158NXJ7"/>
<dbReference type="AlphaFoldDB" id="A0A158NXJ7"/>
<name>A0A158NXJ7_ATTCE</name>
<evidence type="ECO:0000313" key="14">
    <source>
        <dbReference type="Proteomes" id="UP000005205"/>
    </source>
</evidence>
<dbReference type="EnsemblMetazoa" id="XM_012206865.1">
    <property type="protein sequence ID" value="XP_012062255.1"/>
    <property type="gene ID" value="LOC105625543"/>
</dbReference>
<keyword evidence="4" id="KW-0552">Olfaction</keyword>
<evidence type="ECO:0000256" key="3">
    <source>
        <dbReference type="ARBA" id="ARBA00022692"/>
    </source>
</evidence>
<dbReference type="OrthoDB" id="6597368at2759"/>
<evidence type="ECO:0000256" key="11">
    <source>
        <dbReference type="ARBA" id="ARBA00038679"/>
    </source>
</evidence>
<feature type="transmembrane region" description="Helical" evidence="12">
    <location>
        <begin position="135"/>
        <end position="155"/>
    </location>
</feature>
<feature type="transmembrane region" description="Helical" evidence="12">
    <location>
        <begin position="167"/>
        <end position="187"/>
    </location>
</feature>
<comment type="subunit">
    <text evidence="11">Interacts with Orco. Complexes exist early in the endomembrane system in olfactory sensory neurons (OSNs), coupling these complexes to the conserved ciliary trafficking pathway.</text>
</comment>
<dbReference type="GO" id="GO:0005549">
    <property type="term" value="F:odorant binding"/>
    <property type="evidence" value="ECO:0007669"/>
    <property type="project" value="InterPro"/>
</dbReference>
<evidence type="ECO:0000256" key="9">
    <source>
        <dbReference type="ARBA" id="ARBA00037764"/>
    </source>
</evidence>
<dbReference type="GO" id="GO:0004984">
    <property type="term" value="F:olfactory receptor activity"/>
    <property type="evidence" value="ECO:0007669"/>
    <property type="project" value="InterPro"/>
</dbReference>
<keyword evidence="8" id="KW-0807">Transducer</keyword>
<evidence type="ECO:0000256" key="8">
    <source>
        <dbReference type="ARBA" id="ARBA00023224"/>
    </source>
</evidence>
<dbReference type="OMA" id="ACTINKE"/>
<sequence>MKEENGKFEDIFYRTNTLCYTTLVELTCAFALATSVFKDYRKHNLAFRAWLPFNYSSPMLFRIAYFHQSISLTAGSILHLACDSLICGLLMHICSQLEILECRLKKTINKPHIFRECVIQHTCIFEFALITNEKFRLTITVQFLVSMLVVCFNLHQLTQTSVLSAKYVQIVLYMFCMLTQISFYCWYGNEVKLK</sequence>
<evidence type="ECO:0000313" key="13">
    <source>
        <dbReference type="EnsemblMetazoa" id="XP_012062255.1"/>
    </source>
</evidence>
<comment type="subcellular location">
    <subcellularLocation>
        <location evidence="1">Membrane</location>
        <topology evidence="1">Multi-pass membrane protein</topology>
    </subcellularLocation>
</comment>
<evidence type="ECO:0000256" key="6">
    <source>
        <dbReference type="ARBA" id="ARBA00023136"/>
    </source>
</evidence>